<keyword evidence="1" id="KW-0472">Membrane</keyword>
<evidence type="ECO:0008006" key="5">
    <source>
        <dbReference type="Google" id="ProtNLM"/>
    </source>
</evidence>
<protein>
    <recommendedName>
        <fullName evidence="5">DUF3153 domain-containing protein</fullName>
    </recommendedName>
</protein>
<dbReference type="RefSeq" id="WP_148347914.1">
    <property type="nucleotide sequence ID" value="NZ_JBHSBF010000019.1"/>
</dbReference>
<name>A0A5D0ULU1_9ACTN</name>
<feature type="signal peptide" evidence="2">
    <location>
        <begin position="1"/>
        <end position="42"/>
    </location>
</feature>
<feature type="chain" id="PRO_5023097593" description="DUF3153 domain-containing protein" evidence="2">
    <location>
        <begin position="43"/>
        <end position="226"/>
    </location>
</feature>
<dbReference type="AlphaFoldDB" id="A0A5D0ULU1"/>
<sequence length="226" mass="23647">MTARRRHETRTPAWRRPLAAAAASSVLLLAGAGLGAAGALQASEGGYFSTSPHRFGTPTAALKSDEIDVGTDRAHAADPNPDIGEAARVRIVVRPSDPSVPVFVGIGPKARVEAYLRGTAYDDFRSADLKPFRATFARVPGAARAPAPAGRRLWVATAQGAGTRTLTWDKTGGAWSVVVMRLDGRPGVDVTASIGLRFGFLVPAAAGALLTGTLLLGYALRARRRP</sequence>
<accession>A0A5D0ULU1</accession>
<evidence type="ECO:0000256" key="2">
    <source>
        <dbReference type="SAM" id="SignalP"/>
    </source>
</evidence>
<gene>
    <name evidence="3" type="ORF">FXF65_02125</name>
</gene>
<comment type="caution">
    <text evidence="3">The sequence shown here is derived from an EMBL/GenBank/DDBJ whole genome shotgun (WGS) entry which is preliminary data.</text>
</comment>
<dbReference type="OrthoDB" id="156718at2"/>
<dbReference type="EMBL" id="VSFF01000001">
    <property type="protein sequence ID" value="TYC18575.1"/>
    <property type="molecule type" value="Genomic_DNA"/>
</dbReference>
<evidence type="ECO:0000313" key="3">
    <source>
        <dbReference type="EMBL" id="TYC18575.1"/>
    </source>
</evidence>
<evidence type="ECO:0000256" key="1">
    <source>
        <dbReference type="SAM" id="Phobius"/>
    </source>
</evidence>
<reference evidence="3 4" key="1">
    <citation type="submission" date="2019-08" db="EMBL/GenBank/DDBJ databases">
        <title>Actinomadura sp. nov. CYP1-5 isolated from mountain soil.</title>
        <authorList>
            <person name="Songsumanus A."/>
            <person name="Kuncharoen N."/>
            <person name="Kudo T."/>
            <person name="Yuki M."/>
            <person name="Igarashi Y."/>
            <person name="Tanasupawat S."/>
        </authorList>
    </citation>
    <scope>NUCLEOTIDE SEQUENCE [LARGE SCALE GENOMIC DNA]</scope>
    <source>
        <strain evidence="3 4">GKU157</strain>
    </source>
</reference>
<proteinExistence type="predicted"/>
<evidence type="ECO:0000313" key="4">
    <source>
        <dbReference type="Proteomes" id="UP000322634"/>
    </source>
</evidence>
<feature type="transmembrane region" description="Helical" evidence="1">
    <location>
        <begin position="198"/>
        <end position="220"/>
    </location>
</feature>
<keyword evidence="2" id="KW-0732">Signal</keyword>
<organism evidence="3 4">
    <name type="scientific">Actinomadura syzygii</name>
    <dbReference type="NCBI Taxonomy" id="1427538"/>
    <lineage>
        <taxon>Bacteria</taxon>
        <taxon>Bacillati</taxon>
        <taxon>Actinomycetota</taxon>
        <taxon>Actinomycetes</taxon>
        <taxon>Streptosporangiales</taxon>
        <taxon>Thermomonosporaceae</taxon>
        <taxon>Actinomadura</taxon>
    </lineage>
</organism>
<keyword evidence="4" id="KW-1185">Reference proteome</keyword>
<dbReference type="Proteomes" id="UP000322634">
    <property type="component" value="Unassembled WGS sequence"/>
</dbReference>
<keyword evidence="1" id="KW-1133">Transmembrane helix</keyword>
<keyword evidence="1" id="KW-0812">Transmembrane</keyword>